<organism evidence="3 4">
    <name type="scientific">Halobellus clavatus</name>
    <dbReference type="NCBI Taxonomy" id="660517"/>
    <lineage>
        <taxon>Archaea</taxon>
        <taxon>Methanobacteriati</taxon>
        <taxon>Methanobacteriota</taxon>
        <taxon>Stenosarchaea group</taxon>
        <taxon>Halobacteria</taxon>
        <taxon>Halobacteriales</taxon>
        <taxon>Haloferacaceae</taxon>
        <taxon>Halobellus</taxon>
    </lineage>
</organism>
<keyword evidence="2" id="KW-0472">Membrane</keyword>
<gene>
    <name evidence="3" type="ORF">SAMN04487946_11213</name>
</gene>
<dbReference type="RefSeq" id="WP_089768679.1">
    <property type="nucleotide sequence ID" value="NZ_FNPB01000012.1"/>
</dbReference>
<accession>A0A1H3J6R5</accession>
<dbReference type="OrthoDB" id="291467at2157"/>
<name>A0A1H3J6R5_9EURY</name>
<feature type="transmembrane region" description="Helical" evidence="2">
    <location>
        <begin position="33"/>
        <end position="54"/>
    </location>
</feature>
<evidence type="ECO:0000256" key="2">
    <source>
        <dbReference type="SAM" id="Phobius"/>
    </source>
</evidence>
<sequence length="104" mass="11336">MWGRIYEPIQGGGQHREDPESREVPDSDTVTPIEHYTCSLIGFVVMLVTGVAVYPALAGAAESLQMLSSTAIAFALLLLWLVAWLSIEVAWEWRAGRVSFGGGE</sequence>
<proteinExistence type="predicted"/>
<dbReference type="AlphaFoldDB" id="A0A1H3J6R5"/>
<evidence type="ECO:0000256" key="1">
    <source>
        <dbReference type="SAM" id="MobiDB-lite"/>
    </source>
</evidence>
<dbReference type="EMBL" id="FNPB01000012">
    <property type="protein sequence ID" value="SDY34874.1"/>
    <property type="molecule type" value="Genomic_DNA"/>
</dbReference>
<keyword evidence="2" id="KW-1133">Transmembrane helix</keyword>
<feature type="compositionally biased region" description="Basic and acidic residues" evidence="1">
    <location>
        <begin position="14"/>
        <end position="25"/>
    </location>
</feature>
<reference evidence="4" key="1">
    <citation type="submission" date="2016-10" db="EMBL/GenBank/DDBJ databases">
        <authorList>
            <person name="Varghese N."/>
            <person name="Submissions S."/>
        </authorList>
    </citation>
    <scope>NUCLEOTIDE SEQUENCE [LARGE SCALE GENOMIC DNA]</scope>
    <source>
        <strain evidence="4">CGMCC 1.10118</strain>
    </source>
</reference>
<evidence type="ECO:0000313" key="3">
    <source>
        <dbReference type="EMBL" id="SDY34874.1"/>
    </source>
</evidence>
<protein>
    <submittedName>
        <fullName evidence="3">Uncharacterized protein</fullName>
    </submittedName>
</protein>
<keyword evidence="2" id="KW-0812">Transmembrane</keyword>
<feature type="region of interest" description="Disordered" evidence="1">
    <location>
        <begin position="1"/>
        <end position="29"/>
    </location>
</feature>
<evidence type="ECO:0000313" key="4">
    <source>
        <dbReference type="Proteomes" id="UP000199170"/>
    </source>
</evidence>
<feature type="transmembrane region" description="Helical" evidence="2">
    <location>
        <begin position="66"/>
        <end position="87"/>
    </location>
</feature>
<dbReference type="Proteomes" id="UP000199170">
    <property type="component" value="Unassembled WGS sequence"/>
</dbReference>
<keyword evidence="4" id="KW-1185">Reference proteome</keyword>